<dbReference type="Proteomes" id="UP000299102">
    <property type="component" value="Unassembled WGS sequence"/>
</dbReference>
<organism evidence="2 3">
    <name type="scientific">Eumeta variegata</name>
    <name type="common">Bagworm moth</name>
    <name type="synonym">Eumeta japonica</name>
    <dbReference type="NCBI Taxonomy" id="151549"/>
    <lineage>
        <taxon>Eukaryota</taxon>
        <taxon>Metazoa</taxon>
        <taxon>Ecdysozoa</taxon>
        <taxon>Arthropoda</taxon>
        <taxon>Hexapoda</taxon>
        <taxon>Insecta</taxon>
        <taxon>Pterygota</taxon>
        <taxon>Neoptera</taxon>
        <taxon>Endopterygota</taxon>
        <taxon>Lepidoptera</taxon>
        <taxon>Glossata</taxon>
        <taxon>Ditrysia</taxon>
        <taxon>Tineoidea</taxon>
        <taxon>Psychidae</taxon>
        <taxon>Oiketicinae</taxon>
        <taxon>Eumeta</taxon>
    </lineage>
</organism>
<evidence type="ECO:0000256" key="1">
    <source>
        <dbReference type="SAM" id="MobiDB-lite"/>
    </source>
</evidence>
<feature type="region of interest" description="Disordered" evidence="1">
    <location>
        <begin position="56"/>
        <end position="77"/>
    </location>
</feature>
<sequence>MVYQKIRPEVAFEAVVSSRERAWSTNDVTTRDGAPRIPRFGEHSKSLNGGVVGVAEPGSKLRGGRAGPARAERARPPAEPAVDVAQDKAYWATGARMTSTDAVFFLKPRHTEQRRERNEIACCVFVGTAHVGRSLSRPYLTHMLRLRIIHLYGLTCLQYLQDPVAPTCGADFQRWPKLV</sequence>
<accession>A0A4C1X0E1</accession>
<evidence type="ECO:0000313" key="2">
    <source>
        <dbReference type="EMBL" id="GBP55819.1"/>
    </source>
</evidence>
<keyword evidence="3" id="KW-1185">Reference proteome</keyword>
<evidence type="ECO:0000313" key="3">
    <source>
        <dbReference type="Proteomes" id="UP000299102"/>
    </source>
</evidence>
<dbReference type="EMBL" id="BGZK01000679">
    <property type="protein sequence ID" value="GBP55819.1"/>
    <property type="molecule type" value="Genomic_DNA"/>
</dbReference>
<gene>
    <name evidence="2" type="ORF">EVAR_38416_1</name>
</gene>
<comment type="caution">
    <text evidence="2">The sequence shown here is derived from an EMBL/GenBank/DDBJ whole genome shotgun (WGS) entry which is preliminary data.</text>
</comment>
<name>A0A4C1X0E1_EUMVA</name>
<protein>
    <submittedName>
        <fullName evidence="2">Uncharacterized protein</fullName>
    </submittedName>
</protein>
<proteinExistence type="predicted"/>
<dbReference type="AlphaFoldDB" id="A0A4C1X0E1"/>
<reference evidence="2 3" key="1">
    <citation type="journal article" date="2019" name="Commun. Biol.">
        <title>The bagworm genome reveals a unique fibroin gene that provides high tensile strength.</title>
        <authorList>
            <person name="Kono N."/>
            <person name="Nakamura H."/>
            <person name="Ohtoshi R."/>
            <person name="Tomita M."/>
            <person name="Numata K."/>
            <person name="Arakawa K."/>
        </authorList>
    </citation>
    <scope>NUCLEOTIDE SEQUENCE [LARGE SCALE GENOMIC DNA]</scope>
</reference>